<dbReference type="Proteomes" id="UP000287188">
    <property type="component" value="Unassembled WGS sequence"/>
</dbReference>
<dbReference type="AlphaFoldDB" id="A0A402AW66"/>
<keyword evidence="2" id="KW-0238">DNA-binding</keyword>
<dbReference type="GO" id="GO:0000976">
    <property type="term" value="F:transcription cis-regulatory region binding"/>
    <property type="evidence" value="ECO:0007669"/>
    <property type="project" value="TreeGrafter"/>
</dbReference>
<reference evidence="6" key="1">
    <citation type="submission" date="2018-12" db="EMBL/GenBank/DDBJ databases">
        <title>Tengunoibacter tsumagoiensis gen. nov., sp. nov., Dictyobacter kobayashii sp. nov., D. alpinus sp. nov., and D. joshuensis sp. nov. and description of Dictyobacteraceae fam. nov. within the order Ktedonobacterales isolated from Tengu-no-mugimeshi.</title>
        <authorList>
            <person name="Wang C.M."/>
            <person name="Zheng Y."/>
            <person name="Sakai Y."/>
            <person name="Toyoda A."/>
            <person name="Minakuchi Y."/>
            <person name="Abe K."/>
            <person name="Yokota A."/>
            <person name="Yabe S."/>
        </authorList>
    </citation>
    <scope>NUCLEOTIDE SEQUENCE [LARGE SCALE GENOMIC DNA]</scope>
    <source>
        <strain evidence="6">Uno11</strain>
    </source>
</reference>
<dbReference type="InterPro" id="IPR000524">
    <property type="entry name" value="Tscrpt_reg_HTH_GntR"/>
</dbReference>
<accession>A0A402AW66</accession>
<keyword evidence="1" id="KW-0805">Transcription regulation</keyword>
<evidence type="ECO:0000256" key="1">
    <source>
        <dbReference type="ARBA" id="ARBA00023015"/>
    </source>
</evidence>
<gene>
    <name evidence="5" type="ORF">KDK_71810</name>
</gene>
<keyword evidence="3" id="KW-0804">Transcription</keyword>
<protein>
    <recommendedName>
        <fullName evidence="4">HTH gntR-type domain-containing protein</fullName>
    </recommendedName>
</protein>
<dbReference type="PANTHER" id="PTHR30146">
    <property type="entry name" value="LACI-RELATED TRANSCRIPTIONAL REPRESSOR"/>
    <property type="match status" value="1"/>
</dbReference>
<name>A0A402AW66_9CHLR</name>
<dbReference type="SUPFAM" id="SSF46785">
    <property type="entry name" value="Winged helix' DNA-binding domain"/>
    <property type="match status" value="1"/>
</dbReference>
<evidence type="ECO:0000259" key="4">
    <source>
        <dbReference type="PROSITE" id="PS50949"/>
    </source>
</evidence>
<dbReference type="InterPro" id="IPR046335">
    <property type="entry name" value="LacI/GalR-like_sensor"/>
</dbReference>
<dbReference type="Pfam" id="PF00392">
    <property type="entry name" value="GntR"/>
    <property type="match status" value="1"/>
</dbReference>
<organism evidence="5 6">
    <name type="scientific">Dictyobacter kobayashii</name>
    <dbReference type="NCBI Taxonomy" id="2014872"/>
    <lineage>
        <taxon>Bacteria</taxon>
        <taxon>Bacillati</taxon>
        <taxon>Chloroflexota</taxon>
        <taxon>Ktedonobacteria</taxon>
        <taxon>Ktedonobacterales</taxon>
        <taxon>Dictyobacteraceae</taxon>
        <taxon>Dictyobacter</taxon>
    </lineage>
</organism>
<evidence type="ECO:0000256" key="2">
    <source>
        <dbReference type="ARBA" id="ARBA00023125"/>
    </source>
</evidence>
<evidence type="ECO:0000256" key="3">
    <source>
        <dbReference type="ARBA" id="ARBA00023163"/>
    </source>
</evidence>
<dbReference type="Pfam" id="PF13377">
    <property type="entry name" value="Peripla_BP_3"/>
    <property type="match status" value="1"/>
</dbReference>
<comment type="caution">
    <text evidence="5">The sequence shown here is derived from an EMBL/GenBank/DDBJ whole genome shotgun (WGS) entry which is preliminary data.</text>
</comment>
<dbReference type="EMBL" id="BIFS01000002">
    <property type="protein sequence ID" value="GCE23381.1"/>
    <property type="molecule type" value="Genomic_DNA"/>
</dbReference>
<keyword evidence="6" id="KW-1185">Reference proteome</keyword>
<dbReference type="RefSeq" id="WP_126556831.1">
    <property type="nucleotide sequence ID" value="NZ_BIFS01000002.1"/>
</dbReference>
<feature type="domain" description="HTH gntR-type" evidence="4">
    <location>
        <begin position="26"/>
        <end position="96"/>
    </location>
</feature>
<evidence type="ECO:0000313" key="6">
    <source>
        <dbReference type="Proteomes" id="UP000287188"/>
    </source>
</evidence>
<sequence>MELEKIIKNADSIQVVTPKQLRQATTKRANAKVELVRQKLHALALEIGAGSQLPTIRELCILFQTSSATLTAALDLLESERMLSRKERQGIFVTDSIDRRTIHIIFNVSMMTNVGQSPFWSLLWVQLLQEAEQNAAFKSEQYQFHFLCLQPGQSLPDEYIALLNSSQADGCLLVGLNTRTEDYQPLISIPHVVFAGGGDVMVQVDYKEGARLAIQALAQQGCRKIACWAAVPNGPPSDFAQSLLTQFKEVVTEQQLPLYPEFFRTANLPPTTIRTMIYQEQGYLLAREMFATFNEHRPDGLYISDDMMTSGALVALEELGIQVGEDIKVVTYSNAGSPILFGRTKYMARVEVDAADIVRGMYASLDTAISKGFGSGDIVVNIRPRLYL</sequence>
<dbReference type="PANTHER" id="PTHR30146:SF109">
    <property type="entry name" value="HTH-TYPE TRANSCRIPTIONAL REGULATOR GALS"/>
    <property type="match status" value="1"/>
</dbReference>
<dbReference type="Gene3D" id="3.40.50.2300">
    <property type="match status" value="2"/>
</dbReference>
<dbReference type="GO" id="GO:0003700">
    <property type="term" value="F:DNA-binding transcription factor activity"/>
    <property type="evidence" value="ECO:0007669"/>
    <property type="project" value="InterPro"/>
</dbReference>
<proteinExistence type="predicted"/>
<dbReference type="PROSITE" id="PS50949">
    <property type="entry name" value="HTH_GNTR"/>
    <property type="match status" value="1"/>
</dbReference>
<dbReference type="InterPro" id="IPR036390">
    <property type="entry name" value="WH_DNA-bd_sf"/>
</dbReference>
<dbReference type="CDD" id="cd06267">
    <property type="entry name" value="PBP1_LacI_sugar_binding-like"/>
    <property type="match status" value="1"/>
</dbReference>
<dbReference type="InterPro" id="IPR028082">
    <property type="entry name" value="Peripla_BP_I"/>
</dbReference>
<dbReference type="SMART" id="SM00345">
    <property type="entry name" value="HTH_GNTR"/>
    <property type="match status" value="1"/>
</dbReference>
<evidence type="ECO:0000313" key="5">
    <source>
        <dbReference type="EMBL" id="GCE23381.1"/>
    </source>
</evidence>
<dbReference type="InterPro" id="IPR036388">
    <property type="entry name" value="WH-like_DNA-bd_sf"/>
</dbReference>
<dbReference type="OrthoDB" id="147262at2"/>
<dbReference type="Gene3D" id="1.10.10.10">
    <property type="entry name" value="Winged helix-like DNA-binding domain superfamily/Winged helix DNA-binding domain"/>
    <property type="match status" value="1"/>
</dbReference>
<dbReference type="SUPFAM" id="SSF53822">
    <property type="entry name" value="Periplasmic binding protein-like I"/>
    <property type="match status" value="1"/>
</dbReference>